<evidence type="ECO:0000256" key="1">
    <source>
        <dbReference type="SAM" id="MobiDB-lite"/>
    </source>
</evidence>
<evidence type="ECO:0000313" key="3">
    <source>
        <dbReference type="Proteomes" id="UP000198406"/>
    </source>
</evidence>
<gene>
    <name evidence="2" type="ORF">FisN_8Lu275</name>
</gene>
<evidence type="ECO:0000313" key="2">
    <source>
        <dbReference type="EMBL" id="GAX15469.1"/>
    </source>
</evidence>
<keyword evidence="3" id="KW-1185">Reference proteome</keyword>
<dbReference type="EMBL" id="BDSP01000092">
    <property type="protein sequence ID" value="GAX15469.1"/>
    <property type="molecule type" value="Genomic_DNA"/>
</dbReference>
<dbReference type="Proteomes" id="UP000198406">
    <property type="component" value="Unassembled WGS sequence"/>
</dbReference>
<comment type="caution">
    <text evidence="2">The sequence shown here is derived from an EMBL/GenBank/DDBJ whole genome shotgun (WGS) entry which is preliminary data.</text>
</comment>
<accession>A0A1Z5JNB6</accession>
<reference evidence="2 3" key="1">
    <citation type="journal article" date="2015" name="Plant Cell">
        <title>Oil accumulation by the oleaginous diatom Fistulifera solaris as revealed by the genome and transcriptome.</title>
        <authorList>
            <person name="Tanaka T."/>
            <person name="Maeda Y."/>
            <person name="Veluchamy A."/>
            <person name="Tanaka M."/>
            <person name="Abida H."/>
            <person name="Marechal E."/>
            <person name="Bowler C."/>
            <person name="Muto M."/>
            <person name="Sunaga Y."/>
            <person name="Tanaka M."/>
            <person name="Yoshino T."/>
            <person name="Taniguchi T."/>
            <person name="Fukuda Y."/>
            <person name="Nemoto M."/>
            <person name="Matsumoto M."/>
            <person name="Wong P.S."/>
            <person name="Aburatani S."/>
            <person name="Fujibuchi W."/>
        </authorList>
    </citation>
    <scope>NUCLEOTIDE SEQUENCE [LARGE SCALE GENOMIC DNA]</scope>
    <source>
        <strain evidence="2 3">JPCC DA0580</strain>
    </source>
</reference>
<proteinExistence type="predicted"/>
<dbReference type="AlphaFoldDB" id="A0A1Z5JNB6"/>
<organism evidence="2 3">
    <name type="scientific">Fistulifera solaris</name>
    <name type="common">Oleaginous diatom</name>
    <dbReference type="NCBI Taxonomy" id="1519565"/>
    <lineage>
        <taxon>Eukaryota</taxon>
        <taxon>Sar</taxon>
        <taxon>Stramenopiles</taxon>
        <taxon>Ochrophyta</taxon>
        <taxon>Bacillariophyta</taxon>
        <taxon>Bacillariophyceae</taxon>
        <taxon>Bacillariophycidae</taxon>
        <taxon>Naviculales</taxon>
        <taxon>Naviculaceae</taxon>
        <taxon>Fistulifera</taxon>
    </lineage>
</organism>
<sequence length="66" mass="7181">MAWTTDFTPMATAGGDPSFHYTIMPIETPNREMDMSYVGRVRQLPDGASLPDAKRQCLGGADDTTS</sequence>
<name>A0A1Z5JNB6_FISSO</name>
<protein>
    <submittedName>
        <fullName evidence="2">Uncharacterized protein</fullName>
    </submittedName>
</protein>
<feature type="region of interest" description="Disordered" evidence="1">
    <location>
        <begin position="45"/>
        <end position="66"/>
    </location>
</feature>
<dbReference type="InParanoid" id="A0A1Z5JNB6"/>